<sequence>MSQVKSSDGESNDSVQSIIHKLCHYTLTYLKSKCFQARNPSSVISLNRSLSSIVIFDSVWPDTLDAILPAVDAGESTYSGLWCYQHRRKRPDRLDNQVKDCLFVSAIVAGRITYCYADCTISIMSICRIKYDHSLCVIETKQTEERFMDNWD</sequence>
<keyword evidence="2" id="KW-1185">Reference proteome</keyword>
<reference evidence="1 2" key="1">
    <citation type="submission" date="2012-05" db="EMBL/GenBank/DDBJ databases">
        <title>Recombination and specialization in a pathogen metapopulation.</title>
        <authorList>
            <person name="Gardiner A."/>
            <person name="Kemen E."/>
            <person name="Schultz-Larsen T."/>
            <person name="MacLean D."/>
            <person name="Van Oosterhout C."/>
            <person name="Jones J.D.G."/>
        </authorList>
    </citation>
    <scope>NUCLEOTIDE SEQUENCE [LARGE SCALE GENOMIC DNA]</scope>
    <source>
        <strain evidence="1 2">Ac Nc2</strain>
    </source>
</reference>
<accession>A0A024GSV7</accession>
<gene>
    <name evidence="1" type="ORF">BN9_113470</name>
</gene>
<dbReference type="EMBL" id="CAIX01000358">
    <property type="protein sequence ID" value="CCI49873.1"/>
    <property type="molecule type" value="Genomic_DNA"/>
</dbReference>
<dbReference type="AlphaFoldDB" id="A0A024GSV7"/>
<evidence type="ECO:0000313" key="2">
    <source>
        <dbReference type="Proteomes" id="UP000053237"/>
    </source>
</evidence>
<evidence type="ECO:0000313" key="1">
    <source>
        <dbReference type="EMBL" id="CCI49873.1"/>
    </source>
</evidence>
<proteinExistence type="predicted"/>
<protein>
    <submittedName>
        <fullName evidence="1">Uncharacterized protein</fullName>
    </submittedName>
</protein>
<name>A0A024GSV7_9STRA</name>
<dbReference type="Proteomes" id="UP000053237">
    <property type="component" value="Unassembled WGS sequence"/>
</dbReference>
<dbReference type="InParanoid" id="A0A024GSV7"/>
<comment type="caution">
    <text evidence="1">The sequence shown here is derived from an EMBL/GenBank/DDBJ whole genome shotgun (WGS) entry which is preliminary data.</text>
</comment>
<organism evidence="1 2">
    <name type="scientific">Albugo candida</name>
    <dbReference type="NCBI Taxonomy" id="65357"/>
    <lineage>
        <taxon>Eukaryota</taxon>
        <taxon>Sar</taxon>
        <taxon>Stramenopiles</taxon>
        <taxon>Oomycota</taxon>
        <taxon>Peronosporomycetes</taxon>
        <taxon>Albuginales</taxon>
        <taxon>Albuginaceae</taxon>
        <taxon>Albugo</taxon>
    </lineage>
</organism>